<keyword evidence="1" id="KW-0175">Coiled coil</keyword>
<feature type="transmembrane region" description="Helical" evidence="2">
    <location>
        <begin position="121"/>
        <end position="141"/>
    </location>
</feature>
<evidence type="ECO:0000256" key="1">
    <source>
        <dbReference type="SAM" id="Coils"/>
    </source>
</evidence>
<comment type="caution">
    <text evidence="3">The sequence shown here is derived from an EMBL/GenBank/DDBJ whole genome shotgun (WGS) entry which is preliminary data.</text>
</comment>
<keyword evidence="2" id="KW-0472">Membrane</keyword>
<dbReference type="Proteomes" id="UP000261811">
    <property type="component" value="Unassembled WGS sequence"/>
</dbReference>
<reference evidence="3 4" key="1">
    <citation type="submission" date="2018-08" db="EMBL/GenBank/DDBJ databases">
        <title>Actinomadura jelena sp. nov., a novel Actinomycete isolated from soil in Chad.</title>
        <authorList>
            <person name="Shi L."/>
        </authorList>
    </citation>
    <scope>NUCLEOTIDE SEQUENCE [LARGE SCALE GENOMIC DNA]</scope>
    <source>
        <strain evidence="3 4">NEAU-G17</strain>
    </source>
</reference>
<evidence type="ECO:0000256" key="2">
    <source>
        <dbReference type="SAM" id="Phobius"/>
    </source>
</evidence>
<organism evidence="3 4">
    <name type="scientific">Actinomadura logoneensis</name>
    <dbReference type="NCBI Taxonomy" id="2293572"/>
    <lineage>
        <taxon>Bacteria</taxon>
        <taxon>Bacillati</taxon>
        <taxon>Actinomycetota</taxon>
        <taxon>Actinomycetes</taxon>
        <taxon>Streptosporangiales</taxon>
        <taxon>Thermomonosporaceae</taxon>
        <taxon>Actinomadura</taxon>
    </lineage>
</organism>
<proteinExistence type="predicted"/>
<keyword evidence="2" id="KW-0812">Transmembrane</keyword>
<dbReference type="EMBL" id="QURH01001024">
    <property type="protein sequence ID" value="RFU36910.1"/>
    <property type="molecule type" value="Genomic_DNA"/>
</dbReference>
<evidence type="ECO:0000313" key="3">
    <source>
        <dbReference type="EMBL" id="RFU36910.1"/>
    </source>
</evidence>
<name>A0A372JA93_9ACTN</name>
<protein>
    <submittedName>
        <fullName evidence="3">Uncharacterized protein</fullName>
    </submittedName>
</protein>
<accession>A0A372JA93</accession>
<keyword evidence="2" id="KW-1133">Transmembrane helix</keyword>
<dbReference type="AlphaFoldDB" id="A0A372JA93"/>
<gene>
    <name evidence="3" type="ORF">DZF91_35635</name>
</gene>
<sequence>MGIDIAPGRYRCEDGRGGWWVRFTGPGGDEPVGSWPLPAGPAEIDISPGDFAFETHVRTSWRRVADAGTGRTEPRPVPDPTLRAELDPLVRRRRPLVAVAPFTVLGAGFAGMPVLGAMWLLGMTMLAALVAIGSPTFFLDLHRAHELDKRRDRFVMPDELDEEARSLLTRTQAAVDAVRESQVNREGMLERAENALVLPREEWEVARTLARQSRLRAEVAEPEDELPEVAAALRGLREKLELSVAAVTRRVEALERYAERVRAADEVLRAQRRVADLAERAHEYDALLAETVRDDMALPEIERLTGRSEDVLRVLRERLKESAPDE</sequence>
<keyword evidence="4" id="KW-1185">Reference proteome</keyword>
<feature type="transmembrane region" description="Helical" evidence="2">
    <location>
        <begin position="96"/>
        <end position="115"/>
    </location>
</feature>
<feature type="coiled-coil region" evidence="1">
    <location>
        <begin position="237"/>
        <end position="280"/>
    </location>
</feature>
<evidence type="ECO:0000313" key="4">
    <source>
        <dbReference type="Proteomes" id="UP000261811"/>
    </source>
</evidence>